<evidence type="ECO:0000256" key="10">
    <source>
        <dbReference type="ARBA" id="ARBA00023237"/>
    </source>
</evidence>
<evidence type="ECO:0000256" key="7">
    <source>
        <dbReference type="ARBA" id="ARBA00023065"/>
    </source>
</evidence>
<dbReference type="PRINTS" id="PR00182">
    <property type="entry name" value="ECOLNEIPORIN"/>
</dbReference>
<dbReference type="InterPro" id="IPR001702">
    <property type="entry name" value="Porin_Gram-ve"/>
</dbReference>
<dbReference type="GO" id="GO:0046930">
    <property type="term" value="C:pore complex"/>
    <property type="evidence" value="ECO:0007669"/>
    <property type="project" value="UniProtKB-KW"/>
</dbReference>
<evidence type="ECO:0000259" key="12">
    <source>
        <dbReference type="Pfam" id="PF13609"/>
    </source>
</evidence>
<sequence length="393" mass="41139">MKKTLLAMALLGTFSSAAMAADKVQLYGIIDLGVEHLSYDNTSVNRLGSGGQSTSRIGVKGTEDLGGGLSAFFTAETGFCANGNDSGGNSVYKGTSQGAQYQAGGSYCSGGNFMGRLSIIGLKGGFGTFQMGRFYSFNYIAATQIDPFGTGMTGTIKNIDPASNNYTRVSQGMAYITPNFAGFTAGLAYAFGAQPSSTSNGQAYELNLNYKNGPLMVGADYLRHNYTATAAGSFNPYTSLAKEIGPAATVPADGYFTNKISEIYGSYDLGVAKLSAMYSQQKYGDGLTYAGTNQAPDLRVWMLGAKVPVGPGSVLASYAQRKDNNSTGDTKVKMYAIGYTYPLSKRTNVYTSYAHITNGANVDQYVGDNGINAAGTLGGQSSSGFGIGIRHSF</sequence>
<keyword evidence="4" id="KW-1134">Transmembrane beta strand</keyword>
<dbReference type="InterPro" id="IPR033900">
    <property type="entry name" value="Gram_neg_porin_domain"/>
</dbReference>
<organism evidence="13 14">
    <name type="scientific">Thiomonas arsenitoxydans (strain DSM 22701 / CIP 110005 / 3As)</name>
    <dbReference type="NCBI Taxonomy" id="426114"/>
    <lineage>
        <taxon>Bacteria</taxon>
        <taxon>Pseudomonadati</taxon>
        <taxon>Pseudomonadota</taxon>
        <taxon>Betaproteobacteria</taxon>
        <taxon>Burkholderiales</taxon>
        <taxon>Thiomonas</taxon>
    </lineage>
</organism>
<keyword evidence="9" id="KW-0472">Membrane</keyword>
<dbReference type="GO" id="GO:0009279">
    <property type="term" value="C:cell outer membrane"/>
    <property type="evidence" value="ECO:0007669"/>
    <property type="project" value="UniProtKB-SubCell"/>
</dbReference>
<keyword evidence="7" id="KW-0406">Ion transport</keyword>
<evidence type="ECO:0000256" key="11">
    <source>
        <dbReference type="SAM" id="SignalP"/>
    </source>
</evidence>
<evidence type="ECO:0000256" key="2">
    <source>
        <dbReference type="ARBA" id="ARBA00011233"/>
    </source>
</evidence>
<dbReference type="Pfam" id="PF13609">
    <property type="entry name" value="Porin_4"/>
    <property type="match status" value="1"/>
</dbReference>
<evidence type="ECO:0000256" key="9">
    <source>
        <dbReference type="ARBA" id="ARBA00023136"/>
    </source>
</evidence>
<dbReference type="InterPro" id="IPR023614">
    <property type="entry name" value="Porin_dom_sf"/>
</dbReference>
<protein>
    <submittedName>
        <fullName evidence="13">Porin</fullName>
    </submittedName>
</protein>
<dbReference type="PRINTS" id="PR00184">
    <property type="entry name" value="NEISSPPORIN"/>
</dbReference>
<feature type="signal peptide" evidence="11">
    <location>
        <begin position="1"/>
        <end position="20"/>
    </location>
</feature>
<dbReference type="GO" id="GO:0015288">
    <property type="term" value="F:porin activity"/>
    <property type="evidence" value="ECO:0007669"/>
    <property type="project" value="UniProtKB-KW"/>
</dbReference>
<dbReference type="InterPro" id="IPR002299">
    <property type="entry name" value="Porin_Neis"/>
</dbReference>
<dbReference type="Gene3D" id="2.40.160.10">
    <property type="entry name" value="Porin"/>
    <property type="match status" value="1"/>
</dbReference>
<dbReference type="InterPro" id="IPR050298">
    <property type="entry name" value="Gram-neg_bact_OMP"/>
</dbReference>
<feature type="domain" description="Porin" evidence="12">
    <location>
        <begin position="7"/>
        <end position="359"/>
    </location>
</feature>
<evidence type="ECO:0000256" key="6">
    <source>
        <dbReference type="ARBA" id="ARBA00022729"/>
    </source>
</evidence>
<dbReference type="AlphaFoldDB" id="A0A8I1MXI1"/>
<keyword evidence="10" id="KW-0998">Cell outer membrane</keyword>
<evidence type="ECO:0000256" key="4">
    <source>
        <dbReference type="ARBA" id="ARBA00022452"/>
    </source>
</evidence>
<keyword evidence="3" id="KW-0813">Transport</keyword>
<comment type="caution">
    <text evidence="13">The sequence shown here is derived from an EMBL/GenBank/DDBJ whole genome shotgun (WGS) entry which is preliminary data.</text>
</comment>
<dbReference type="CDD" id="cd00342">
    <property type="entry name" value="gram_neg_porins"/>
    <property type="match status" value="1"/>
</dbReference>
<dbReference type="EMBL" id="JAFKMR010000015">
    <property type="protein sequence ID" value="MBN8744154.1"/>
    <property type="molecule type" value="Genomic_DNA"/>
</dbReference>
<dbReference type="SUPFAM" id="SSF56935">
    <property type="entry name" value="Porins"/>
    <property type="match status" value="1"/>
</dbReference>
<gene>
    <name evidence="13" type="ORF">J0I24_07560</name>
</gene>
<evidence type="ECO:0000256" key="8">
    <source>
        <dbReference type="ARBA" id="ARBA00023114"/>
    </source>
</evidence>
<dbReference type="GO" id="GO:0034220">
    <property type="term" value="P:monoatomic ion transmembrane transport"/>
    <property type="evidence" value="ECO:0007669"/>
    <property type="project" value="InterPro"/>
</dbReference>
<evidence type="ECO:0000256" key="3">
    <source>
        <dbReference type="ARBA" id="ARBA00022448"/>
    </source>
</evidence>
<dbReference type="PANTHER" id="PTHR34501">
    <property type="entry name" value="PROTEIN YDDL-RELATED"/>
    <property type="match status" value="1"/>
</dbReference>
<accession>A0A8I1MXI1</accession>
<dbReference type="PANTHER" id="PTHR34501:SF9">
    <property type="entry name" value="MAJOR OUTER MEMBRANE PROTEIN P.IA"/>
    <property type="match status" value="1"/>
</dbReference>
<name>A0A8I1MXI1_THIA3</name>
<keyword evidence="5" id="KW-0812">Transmembrane</keyword>
<keyword evidence="6 11" id="KW-0732">Signal</keyword>
<comment type="subcellular location">
    <subcellularLocation>
        <location evidence="1">Cell outer membrane</location>
        <topology evidence="1">Multi-pass membrane protein</topology>
    </subcellularLocation>
</comment>
<evidence type="ECO:0000256" key="5">
    <source>
        <dbReference type="ARBA" id="ARBA00022692"/>
    </source>
</evidence>
<dbReference type="RefSeq" id="WP_276729639.1">
    <property type="nucleotide sequence ID" value="NZ_JAFKMR010000015.1"/>
</dbReference>
<reference evidence="13" key="1">
    <citation type="submission" date="2021-02" db="EMBL/GenBank/DDBJ databases">
        <title>Thiocyanate and organic carbon inputs drive convergent selection for specific autotrophic Afipia and Thiobacillus strains within complex microbiomes.</title>
        <authorList>
            <person name="Huddy R.J."/>
            <person name="Sachdeva R."/>
            <person name="Kadzinga F."/>
            <person name="Kantor R.S."/>
            <person name="Harrison S.T.L."/>
            <person name="Banfield J.F."/>
        </authorList>
    </citation>
    <scope>NUCLEOTIDE SEQUENCE</scope>
    <source>
        <strain evidence="13">SCN18_13_7_16_R3_B_64_19</strain>
    </source>
</reference>
<evidence type="ECO:0000313" key="13">
    <source>
        <dbReference type="EMBL" id="MBN8744154.1"/>
    </source>
</evidence>
<keyword evidence="8" id="KW-0626">Porin</keyword>
<dbReference type="Proteomes" id="UP000664800">
    <property type="component" value="Unassembled WGS sequence"/>
</dbReference>
<proteinExistence type="predicted"/>
<evidence type="ECO:0000313" key="14">
    <source>
        <dbReference type="Proteomes" id="UP000664800"/>
    </source>
</evidence>
<evidence type="ECO:0000256" key="1">
    <source>
        <dbReference type="ARBA" id="ARBA00004571"/>
    </source>
</evidence>
<feature type="chain" id="PRO_5034537959" evidence="11">
    <location>
        <begin position="21"/>
        <end position="393"/>
    </location>
</feature>
<comment type="subunit">
    <text evidence="2">Homotrimer.</text>
</comment>